<dbReference type="Proteomes" id="UP001163046">
    <property type="component" value="Unassembled WGS sequence"/>
</dbReference>
<feature type="transmembrane region" description="Helical" evidence="2">
    <location>
        <begin position="55"/>
        <end position="73"/>
    </location>
</feature>
<dbReference type="PROSITE" id="PS50850">
    <property type="entry name" value="MFS"/>
    <property type="match status" value="1"/>
</dbReference>
<feature type="transmembrane region" description="Helical" evidence="2">
    <location>
        <begin position="26"/>
        <end position="43"/>
    </location>
</feature>
<dbReference type="EMBL" id="MU827077">
    <property type="protein sequence ID" value="KAJ7369307.1"/>
    <property type="molecule type" value="Genomic_DNA"/>
</dbReference>
<dbReference type="PANTHER" id="PTHR11360">
    <property type="entry name" value="MONOCARBOXYLATE TRANSPORTER"/>
    <property type="match status" value="1"/>
</dbReference>
<evidence type="ECO:0000313" key="5">
    <source>
        <dbReference type="Proteomes" id="UP001163046"/>
    </source>
</evidence>
<protein>
    <recommendedName>
        <fullName evidence="3">Major facilitator superfamily (MFS) profile domain-containing protein</fullName>
    </recommendedName>
</protein>
<feature type="transmembrane region" description="Helical" evidence="2">
    <location>
        <begin position="79"/>
        <end position="103"/>
    </location>
</feature>
<name>A0A9W9YTR2_9CNID</name>
<feature type="domain" description="Major facilitator superfamily (MFS) profile" evidence="3">
    <location>
        <begin position="1"/>
        <end position="140"/>
    </location>
</feature>
<dbReference type="InterPro" id="IPR050327">
    <property type="entry name" value="Proton-linked_MCT"/>
</dbReference>
<dbReference type="Gene3D" id="1.20.1250.20">
    <property type="entry name" value="MFS general substrate transporter like domains"/>
    <property type="match status" value="1"/>
</dbReference>
<keyword evidence="2" id="KW-0812">Transmembrane</keyword>
<dbReference type="OrthoDB" id="5952548at2759"/>
<evidence type="ECO:0000259" key="3">
    <source>
        <dbReference type="PROSITE" id="PS50850"/>
    </source>
</evidence>
<organism evidence="4 5">
    <name type="scientific">Desmophyllum pertusum</name>
    <dbReference type="NCBI Taxonomy" id="174260"/>
    <lineage>
        <taxon>Eukaryota</taxon>
        <taxon>Metazoa</taxon>
        <taxon>Cnidaria</taxon>
        <taxon>Anthozoa</taxon>
        <taxon>Hexacorallia</taxon>
        <taxon>Scleractinia</taxon>
        <taxon>Caryophylliina</taxon>
        <taxon>Caryophylliidae</taxon>
        <taxon>Desmophyllum</taxon>
    </lineage>
</organism>
<dbReference type="InterPro" id="IPR020846">
    <property type="entry name" value="MFS_dom"/>
</dbReference>
<dbReference type="PANTHER" id="PTHR11360:SF251">
    <property type="entry name" value="MAJOR FACILITATOR SUPERFAMILY (MFS) PROFILE DOMAIN-CONTAINING PROTEIN"/>
    <property type="match status" value="1"/>
</dbReference>
<comment type="caution">
    <text evidence="4">The sequence shown here is derived from an EMBL/GenBank/DDBJ whole genome shotgun (WGS) entry which is preliminary data.</text>
</comment>
<keyword evidence="5" id="KW-1185">Reference proteome</keyword>
<proteinExistence type="predicted"/>
<gene>
    <name evidence="4" type="ORF">OS493_039874</name>
</gene>
<dbReference type="AlphaFoldDB" id="A0A9W9YTR2"/>
<dbReference type="InterPro" id="IPR011701">
    <property type="entry name" value="MFS"/>
</dbReference>
<dbReference type="Pfam" id="PF07690">
    <property type="entry name" value="MFS_1"/>
    <property type="match status" value="1"/>
</dbReference>
<accession>A0A9W9YTR2</accession>
<keyword evidence="2" id="KW-0472">Membrane</keyword>
<keyword evidence="2" id="KW-1133">Transmembrane helix</keyword>
<feature type="transmembrane region" description="Helical" evidence="2">
    <location>
        <begin position="115"/>
        <end position="136"/>
    </location>
</feature>
<comment type="subcellular location">
    <subcellularLocation>
        <location evidence="1">Membrane</location>
        <topology evidence="1">Multi-pass membrane protein</topology>
    </subcellularLocation>
</comment>
<dbReference type="SUPFAM" id="SSF103473">
    <property type="entry name" value="MFS general substrate transporter"/>
    <property type="match status" value="1"/>
</dbReference>
<evidence type="ECO:0000256" key="1">
    <source>
        <dbReference type="ARBA" id="ARBA00004141"/>
    </source>
</evidence>
<sequence length="140" mass="15071">MGILHSFGVLFPVIIRSFNSSRQETAWIGSLAGSLVFFASPVAGRLSEKFSCRCVTMIGTVCSVVGLVSASFAKSIIVYYFTYGLMFGFGASCVRTSSFLVVAKYFHKRRPFATGILTSGNGIGLFVLAPLTQALLDNFV</sequence>
<dbReference type="GO" id="GO:0016020">
    <property type="term" value="C:membrane"/>
    <property type="evidence" value="ECO:0007669"/>
    <property type="project" value="UniProtKB-SubCell"/>
</dbReference>
<evidence type="ECO:0000313" key="4">
    <source>
        <dbReference type="EMBL" id="KAJ7369307.1"/>
    </source>
</evidence>
<reference evidence="4" key="1">
    <citation type="submission" date="2023-01" db="EMBL/GenBank/DDBJ databases">
        <title>Genome assembly of the deep-sea coral Lophelia pertusa.</title>
        <authorList>
            <person name="Herrera S."/>
            <person name="Cordes E."/>
        </authorList>
    </citation>
    <scope>NUCLEOTIDE SEQUENCE</scope>
    <source>
        <strain evidence="4">USNM1676648</strain>
        <tissue evidence="4">Polyp</tissue>
    </source>
</reference>
<dbReference type="InterPro" id="IPR036259">
    <property type="entry name" value="MFS_trans_sf"/>
</dbReference>
<dbReference type="GO" id="GO:0022857">
    <property type="term" value="F:transmembrane transporter activity"/>
    <property type="evidence" value="ECO:0007669"/>
    <property type="project" value="InterPro"/>
</dbReference>
<evidence type="ECO:0000256" key="2">
    <source>
        <dbReference type="SAM" id="Phobius"/>
    </source>
</evidence>